<reference evidence="1" key="1">
    <citation type="journal article" date="2020" name="Nature">
        <title>Giant virus diversity and host interactions through global metagenomics.</title>
        <authorList>
            <person name="Schulz F."/>
            <person name="Roux S."/>
            <person name="Paez-Espino D."/>
            <person name="Jungbluth S."/>
            <person name="Walsh D.A."/>
            <person name="Denef V.J."/>
            <person name="McMahon K.D."/>
            <person name="Konstantinidis K.T."/>
            <person name="Eloe-Fadrosh E.A."/>
            <person name="Kyrpides N.C."/>
            <person name="Woyke T."/>
        </authorList>
    </citation>
    <scope>NUCLEOTIDE SEQUENCE</scope>
    <source>
        <strain evidence="1">GVMAG-M-3300023174-137</strain>
    </source>
</reference>
<evidence type="ECO:0000313" key="1">
    <source>
        <dbReference type="EMBL" id="QHT14370.1"/>
    </source>
</evidence>
<accession>A0A6C0DDF4</accession>
<sequence>MGSIRTRCAICHHTEFETLFSLPHFPIMAISNDLVTESYYDYHLIVCNECKCLQLKYLVDPSILYSDIYMNATFSPSWTDHHTHFSNFILSNTNERVFLEVGANKGDLFKCMKIVRDVEFMTLDMFKHDELPYEIKFIEGNCETFDFTGFSNVILSHVFEHLYSPLTFIKNIRNAGVQNVFISIPNFDMLLQEKSLLTIHSQHTFFCGFDYIIYMFSLYNYKCYVSYTYNGNFKSSMFKFVLDQATLPRNLPSIDVQLYRNIYIDKMQQISIVEIPENTYIMPSGIYGQIYYYVIKNKDRILGFLDNNVQRHGKLLYGTNKMVYSPSSIDCNTATIIVCDCPYKNEIVLGLKERCASVRIIYI</sequence>
<name>A0A6C0DDF4_9ZZZZ</name>
<proteinExistence type="predicted"/>
<dbReference type="Gene3D" id="3.40.50.150">
    <property type="entry name" value="Vaccinia Virus protein VP39"/>
    <property type="match status" value="1"/>
</dbReference>
<organism evidence="1">
    <name type="scientific">viral metagenome</name>
    <dbReference type="NCBI Taxonomy" id="1070528"/>
    <lineage>
        <taxon>unclassified sequences</taxon>
        <taxon>metagenomes</taxon>
        <taxon>organismal metagenomes</taxon>
    </lineage>
</organism>
<dbReference type="SUPFAM" id="SSF53335">
    <property type="entry name" value="S-adenosyl-L-methionine-dependent methyltransferases"/>
    <property type="match status" value="1"/>
</dbReference>
<dbReference type="InterPro" id="IPR029063">
    <property type="entry name" value="SAM-dependent_MTases_sf"/>
</dbReference>
<evidence type="ECO:0008006" key="2">
    <source>
        <dbReference type="Google" id="ProtNLM"/>
    </source>
</evidence>
<protein>
    <recommendedName>
        <fullName evidence="2">Methyltransferase</fullName>
    </recommendedName>
</protein>
<dbReference type="EMBL" id="MN739582">
    <property type="protein sequence ID" value="QHT14370.1"/>
    <property type="molecule type" value="Genomic_DNA"/>
</dbReference>
<dbReference type="AlphaFoldDB" id="A0A6C0DDF4"/>